<accession>A0AC61RAS9</accession>
<evidence type="ECO:0000313" key="2">
    <source>
        <dbReference type="Proteomes" id="UP000308836"/>
    </source>
</evidence>
<dbReference type="Proteomes" id="UP000308836">
    <property type="component" value="Unassembled WGS sequence"/>
</dbReference>
<dbReference type="EMBL" id="SRYG01000002">
    <property type="protein sequence ID" value="TGY67023.1"/>
    <property type="molecule type" value="Genomic_DNA"/>
</dbReference>
<gene>
    <name evidence="1" type="primary">larB</name>
    <name evidence="1" type="ORF">E5336_01010</name>
</gene>
<sequence length="238" mass="25678">MASQQEGMIEMGIQQIDFEKQYTIDYERKKRTGAPEIIYGEGKTKEQIEAIIADMLENGQDAIFASRVDEEKAAYLQARFPKLEYDKAARVLVWRQDWNTVNPGRICVVCAGTSDVPVAMEAVWIARFLGNDVDFVCDVGVAGIHRLLARMDQINAANVIVVVAGMEGALASVVGGLTNKPVIAVPTSVGYGANFQGLSALLSMLNSCASGVSVVNIDNGFGAGFMAHTINCLARRGE</sequence>
<evidence type="ECO:0000313" key="1">
    <source>
        <dbReference type="EMBL" id="TGY67023.1"/>
    </source>
</evidence>
<proteinExistence type="predicted"/>
<reference evidence="1" key="1">
    <citation type="submission" date="2019-04" db="EMBL/GenBank/DDBJ databases">
        <title>Microbes associate with the intestines of laboratory mice.</title>
        <authorList>
            <person name="Navarre W."/>
            <person name="Wong E."/>
            <person name="Huang K."/>
            <person name="Tropini C."/>
            <person name="Ng K."/>
            <person name="Yu B."/>
        </authorList>
    </citation>
    <scope>NUCLEOTIDE SEQUENCE</scope>
    <source>
        <strain evidence="1">NM09_H32</strain>
    </source>
</reference>
<keyword evidence="2" id="KW-1185">Reference proteome</keyword>
<organism evidence="1 2">
    <name type="scientific">Dubosiella muris</name>
    <dbReference type="NCBI Taxonomy" id="3038133"/>
    <lineage>
        <taxon>Bacteria</taxon>
        <taxon>Bacillati</taxon>
        <taxon>Bacillota</taxon>
        <taxon>Erysipelotrichia</taxon>
        <taxon>Erysipelotrichales</taxon>
        <taxon>Erysipelotrichaceae</taxon>
        <taxon>Dubosiella</taxon>
    </lineage>
</organism>
<protein>
    <submittedName>
        <fullName evidence="1">Nickel pincer cofactor biosynthesis protein LarB</fullName>
    </submittedName>
</protein>
<comment type="caution">
    <text evidence="1">The sequence shown here is derived from an EMBL/GenBank/DDBJ whole genome shotgun (WGS) entry which is preliminary data.</text>
</comment>
<name>A0AC61RAS9_9FIRM</name>